<dbReference type="Pfam" id="PF17921">
    <property type="entry name" value="Integrase_H2C2"/>
    <property type="match status" value="1"/>
</dbReference>
<dbReference type="EMBL" id="CP092870">
    <property type="protein sequence ID" value="UYV71447.1"/>
    <property type="molecule type" value="Genomic_DNA"/>
</dbReference>
<organism evidence="2 3">
    <name type="scientific">Cordylochernes scorpioides</name>
    <dbReference type="NCBI Taxonomy" id="51811"/>
    <lineage>
        <taxon>Eukaryota</taxon>
        <taxon>Metazoa</taxon>
        <taxon>Ecdysozoa</taxon>
        <taxon>Arthropoda</taxon>
        <taxon>Chelicerata</taxon>
        <taxon>Arachnida</taxon>
        <taxon>Pseudoscorpiones</taxon>
        <taxon>Cheliferoidea</taxon>
        <taxon>Chernetidae</taxon>
        <taxon>Cordylochernes</taxon>
    </lineage>
</organism>
<dbReference type="Proteomes" id="UP001235939">
    <property type="component" value="Chromosome 08"/>
</dbReference>
<gene>
    <name evidence="2" type="ORF">LAZ67_8003251</name>
</gene>
<name>A0ABY6KU79_9ARAC</name>
<dbReference type="InterPro" id="IPR041588">
    <property type="entry name" value="Integrase_H2C2"/>
</dbReference>
<evidence type="ECO:0000313" key="3">
    <source>
        <dbReference type="Proteomes" id="UP001235939"/>
    </source>
</evidence>
<protein>
    <recommendedName>
        <fullName evidence="1">Integrase zinc-binding domain-containing protein</fullName>
    </recommendedName>
</protein>
<evidence type="ECO:0000259" key="1">
    <source>
        <dbReference type="Pfam" id="PF17921"/>
    </source>
</evidence>
<reference evidence="2 3" key="1">
    <citation type="submission" date="2022-01" db="EMBL/GenBank/DDBJ databases">
        <title>A chromosomal length assembly of Cordylochernes scorpioides.</title>
        <authorList>
            <person name="Zeh D."/>
            <person name="Zeh J."/>
        </authorList>
    </citation>
    <scope>NUCLEOTIDE SEQUENCE [LARGE SCALE GENOMIC DNA]</scope>
    <source>
        <strain evidence="2">IN4F17</strain>
        <tissue evidence="2">Whole Body</tissue>
    </source>
</reference>
<evidence type="ECO:0000313" key="2">
    <source>
        <dbReference type="EMBL" id="UYV71447.1"/>
    </source>
</evidence>
<keyword evidence="3" id="KW-1185">Reference proteome</keyword>
<dbReference type="Gene3D" id="1.10.340.70">
    <property type="match status" value="1"/>
</dbReference>
<feature type="domain" description="Integrase zinc-binding" evidence="1">
    <location>
        <begin position="125"/>
        <end position="180"/>
    </location>
</feature>
<sequence length="540" mass="62545">MQPYDPFPILNYPYASDSAIGGVIQQKEDEMWRPKSEKATPRQLQFISQFSTDIRHIKGQDNIVADALSRIEELTLLDYDEIAERQRNDEELRNLQSTSKSLNFKQYPLSSGKYLWCDTSTRPYIPEYFRFRMFQRIHGLSHPGTRSTVKQMSLKFIWTSIKKDVRQWARFCIPCKKNKVARHTKSNIGEFQDPMERFTEEKSLCKEDIGYLKGTIKQIKDSVCELIKLDENVSKIEGCLQTNLDEIKNELCKFATKSTTKDTYADMVKNKIGKSIQKDGYINEEKTLIISANNNLNVSGIHQLVSEKIKLLRQEGNKAKITNIINTKNGTIIKSPNEEDIDQLLESFKNTDEINKISKVYKPKLRDPNILIKSVNKITDITNLPTILCNMNPELDNLQDHIKVLFPIKSNRQEQDILLRVSTQVYQILKKTGKVYTDIQRCEVRDKILVSQCQNCFENYPKHRTNNCPNLKNCVKCGQEGQHLCSGSIKCCNCTKHPYFKNGNQDHKPNSKDCPIYAKQIEYTMQKTAYTTTEPQYKNE</sequence>
<proteinExistence type="predicted"/>
<accession>A0ABY6KU79</accession>